<evidence type="ECO:0000313" key="3">
    <source>
        <dbReference type="Proteomes" id="UP000029227"/>
    </source>
</evidence>
<keyword evidence="2" id="KW-0808">Transferase</keyword>
<dbReference type="SUPFAM" id="SSF55729">
    <property type="entry name" value="Acyl-CoA N-acyltransferases (Nat)"/>
    <property type="match status" value="1"/>
</dbReference>
<dbReference type="EMBL" id="BBMN01000001">
    <property type="protein sequence ID" value="GAL03188.1"/>
    <property type="molecule type" value="Genomic_DNA"/>
</dbReference>
<dbReference type="eggNOG" id="COG1247">
    <property type="taxonomic scope" value="Bacteria"/>
</dbReference>
<dbReference type="GO" id="GO:0016740">
    <property type="term" value="F:transferase activity"/>
    <property type="evidence" value="ECO:0007669"/>
    <property type="project" value="UniProtKB-KW"/>
</dbReference>
<dbReference type="Proteomes" id="UP000029227">
    <property type="component" value="Unassembled WGS sequence"/>
</dbReference>
<dbReference type="AlphaFoldDB" id="A0A090QLR8"/>
<gene>
    <name evidence="2" type="ORF">JCM19237_6081</name>
</gene>
<comment type="caution">
    <text evidence="2">The sequence shown here is derived from an EMBL/GenBank/DDBJ whole genome shotgun (WGS) entry which is preliminary data.</text>
</comment>
<proteinExistence type="predicted"/>
<feature type="region of interest" description="Disordered" evidence="1">
    <location>
        <begin position="67"/>
        <end position="87"/>
    </location>
</feature>
<reference evidence="2 3" key="1">
    <citation type="journal article" date="2014" name="Genome Announc.">
        <title>Draft Genome Sequences of Two Vibrionaceae Species, Vibrio ponticus C121 and Photobacterium aphoticum C119, Isolated as Coral Reef Microbiota.</title>
        <authorList>
            <person name="Al-saari N."/>
            <person name="Meirelles P.M."/>
            <person name="Mino S."/>
            <person name="Suda W."/>
            <person name="Oshima K."/>
            <person name="Hattori M."/>
            <person name="Ohkuma M."/>
            <person name="Thompson F.L."/>
            <person name="Gomez-Gil B."/>
            <person name="Sawabe T."/>
            <person name="Sawabe T."/>
        </authorList>
    </citation>
    <scope>NUCLEOTIDE SEQUENCE [LARGE SCALE GENOMIC DNA]</scope>
    <source>
        <strain evidence="2 3">JCM 19237</strain>
    </source>
</reference>
<dbReference type="STRING" id="754436.JCM19237_6081"/>
<accession>A0A090QLR8</accession>
<name>A0A090QLR8_9GAMM</name>
<protein>
    <submittedName>
        <fullName evidence="2">Acetyltransferase GNAT family</fullName>
    </submittedName>
</protein>
<evidence type="ECO:0000256" key="1">
    <source>
        <dbReference type="SAM" id="MobiDB-lite"/>
    </source>
</evidence>
<organism evidence="2 3">
    <name type="scientific">Photobacterium aphoticum</name>
    <dbReference type="NCBI Taxonomy" id="754436"/>
    <lineage>
        <taxon>Bacteria</taxon>
        <taxon>Pseudomonadati</taxon>
        <taxon>Pseudomonadota</taxon>
        <taxon>Gammaproteobacteria</taxon>
        <taxon>Vibrionales</taxon>
        <taxon>Vibrionaceae</taxon>
        <taxon>Photobacterium</taxon>
    </lineage>
</organism>
<sequence>MQYRRATTDDIDSLIALQNSYHIANVSRNEKSDGFLNTVLPAELLRTVINDECAVFVAEAMPVQQINEEQSPSGQKHAGQTLSGDTKSESVPEIVAMAVCASWGFWSFSESLNRIAEQLVHVPYNKGPLTQSNSYFWGPVCVSKACRGQGVFEGLFTFSLNAMQPHYPFVYTYVHTDNLRSYVAHTEKADFVFTQHIAINGQMFCEMVRETTT</sequence>
<feature type="compositionally biased region" description="Polar residues" evidence="1">
    <location>
        <begin position="67"/>
        <end position="85"/>
    </location>
</feature>
<dbReference type="Gene3D" id="3.40.630.30">
    <property type="match status" value="1"/>
</dbReference>
<dbReference type="InterPro" id="IPR016181">
    <property type="entry name" value="Acyl_CoA_acyltransferase"/>
</dbReference>
<evidence type="ECO:0000313" key="2">
    <source>
        <dbReference type="EMBL" id="GAL03188.1"/>
    </source>
</evidence>